<evidence type="ECO:0000259" key="4">
    <source>
        <dbReference type="Pfam" id="PF13359"/>
    </source>
</evidence>
<comment type="caution">
    <text evidence="5">The sequence shown here is derived from an EMBL/GenBank/DDBJ whole genome shotgun (WGS) entry which is preliminary data.</text>
</comment>
<protein>
    <submittedName>
        <fullName evidence="5">Transposase family protein</fullName>
    </submittedName>
</protein>
<reference evidence="5 6" key="1">
    <citation type="submission" date="2024-10" db="EMBL/GenBank/DDBJ databases">
        <title>The Natural Products Discovery Center: Release of the First 8490 Sequenced Strains for Exploring Actinobacteria Biosynthetic Diversity.</title>
        <authorList>
            <person name="Kalkreuter E."/>
            <person name="Kautsar S.A."/>
            <person name="Yang D."/>
            <person name="Bader C.D."/>
            <person name="Teijaro C.N."/>
            <person name="Fluegel L."/>
            <person name="Davis C.M."/>
            <person name="Simpson J.R."/>
            <person name="Lauterbach L."/>
            <person name="Steele A.D."/>
            <person name="Gui C."/>
            <person name="Meng S."/>
            <person name="Li G."/>
            <person name="Viehrig K."/>
            <person name="Ye F."/>
            <person name="Su P."/>
            <person name="Kiefer A.F."/>
            <person name="Nichols A."/>
            <person name="Cepeda A.J."/>
            <person name="Yan W."/>
            <person name="Fan B."/>
            <person name="Jiang Y."/>
            <person name="Adhikari A."/>
            <person name="Zheng C.-J."/>
            <person name="Schuster L."/>
            <person name="Cowan T.M."/>
            <person name="Smanski M.J."/>
            <person name="Chevrette M.G."/>
            <person name="De Carvalho L.P.S."/>
            <person name="Shen B."/>
        </authorList>
    </citation>
    <scope>NUCLEOTIDE SEQUENCE [LARGE SCALE GENOMIC DNA]</scope>
    <source>
        <strain evidence="5 6">NPDC093086</strain>
    </source>
</reference>
<dbReference type="RefSeq" id="WP_350891125.1">
    <property type="nucleotide sequence ID" value="NZ_JBEOTR010000013.1"/>
</dbReference>
<feature type="region of interest" description="Disordered" evidence="3">
    <location>
        <begin position="45"/>
        <end position="94"/>
    </location>
</feature>
<evidence type="ECO:0000256" key="3">
    <source>
        <dbReference type="SAM" id="MobiDB-lite"/>
    </source>
</evidence>
<evidence type="ECO:0000313" key="6">
    <source>
        <dbReference type="Proteomes" id="UP001617907"/>
    </source>
</evidence>
<dbReference type="Pfam" id="PF13359">
    <property type="entry name" value="DDE_Tnp_4"/>
    <property type="match status" value="1"/>
</dbReference>
<evidence type="ECO:0000256" key="1">
    <source>
        <dbReference type="ARBA" id="ARBA00001968"/>
    </source>
</evidence>
<dbReference type="Proteomes" id="UP001617907">
    <property type="component" value="Unassembled WGS sequence"/>
</dbReference>
<organism evidence="5 6">
    <name type="scientific">Streptomyces ardesiacus</name>
    <dbReference type="NCBI Taxonomy" id="285564"/>
    <lineage>
        <taxon>Bacteria</taxon>
        <taxon>Bacillati</taxon>
        <taxon>Actinomycetota</taxon>
        <taxon>Actinomycetes</taxon>
        <taxon>Kitasatosporales</taxon>
        <taxon>Streptomycetaceae</taxon>
        <taxon>Streptomyces</taxon>
    </lineage>
</organism>
<feature type="compositionally biased region" description="Basic and acidic residues" evidence="3">
    <location>
        <begin position="63"/>
        <end position="73"/>
    </location>
</feature>
<comment type="cofactor">
    <cofactor evidence="1">
        <name>a divalent metal cation</name>
        <dbReference type="ChEBI" id="CHEBI:60240"/>
    </cofactor>
</comment>
<proteinExistence type="predicted"/>
<evidence type="ECO:0000313" key="5">
    <source>
        <dbReference type="EMBL" id="MFJ6034960.1"/>
    </source>
</evidence>
<dbReference type="EMBL" id="JBIVPC010000001">
    <property type="protein sequence ID" value="MFJ6034960.1"/>
    <property type="molecule type" value="Genomic_DNA"/>
</dbReference>
<dbReference type="InterPro" id="IPR027806">
    <property type="entry name" value="HARBI1_dom"/>
</dbReference>
<name>A0ABW8H2F5_9ACTN</name>
<keyword evidence="2" id="KW-0479">Metal-binding</keyword>
<accession>A0ABW8H2F5</accession>
<sequence>MLFCSPSRPGSCADITHARQLGLVGLLTDGPAVEILADAGYQGLGTQTGGRVITPPHRKFKKNRPEACEETHERRRKAHSSRRIRVEHGTASPT</sequence>
<gene>
    <name evidence="5" type="ORF">ACIQFM_01730</name>
</gene>
<evidence type="ECO:0000256" key="2">
    <source>
        <dbReference type="ARBA" id="ARBA00022723"/>
    </source>
</evidence>
<feature type="compositionally biased region" description="Basic residues" evidence="3">
    <location>
        <begin position="74"/>
        <end position="85"/>
    </location>
</feature>
<feature type="domain" description="DDE Tnp4" evidence="4">
    <location>
        <begin position="2"/>
        <end position="90"/>
    </location>
</feature>
<keyword evidence="6" id="KW-1185">Reference proteome</keyword>